<dbReference type="AlphaFoldDB" id="A0A8X6P5D5"/>
<dbReference type="Proteomes" id="UP000887013">
    <property type="component" value="Unassembled WGS sequence"/>
</dbReference>
<protein>
    <submittedName>
        <fullName evidence="1">Uncharacterized protein</fullName>
    </submittedName>
</protein>
<dbReference type="EMBL" id="BMAW01065638">
    <property type="protein sequence ID" value="GFT51342.1"/>
    <property type="molecule type" value="Genomic_DNA"/>
</dbReference>
<organism evidence="1 2">
    <name type="scientific">Nephila pilipes</name>
    <name type="common">Giant wood spider</name>
    <name type="synonym">Nephila maculata</name>
    <dbReference type="NCBI Taxonomy" id="299642"/>
    <lineage>
        <taxon>Eukaryota</taxon>
        <taxon>Metazoa</taxon>
        <taxon>Ecdysozoa</taxon>
        <taxon>Arthropoda</taxon>
        <taxon>Chelicerata</taxon>
        <taxon>Arachnida</taxon>
        <taxon>Araneae</taxon>
        <taxon>Araneomorphae</taxon>
        <taxon>Entelegynae</taxon>
        <taxon>Araneoidea</taxon>
        <taxon>Nephilidae</taxon>
        <taxon>Nephila</taxon>
    </lineage>
</organism>
<evidence type="ECO:0000313" key="2">
    <source>
        <dbReference type="Proteomes" id="UP000887013"/>
    </source>
</evidence>
<accession>A0A8X6P5D5</accession>
<name>A0A8X6P5D5_NEPPI</name>
<sequence>MAERRRMLDREGMRAVGRIEEGQSIKNLTALLSYIARSRINYNSNIPIHNSTIVISIVAESLTTTISASTVLQGFYMKEMPAEYHVFELH</sequence>
<keyword evidence="2" id="KW-1185">Reference proteome</keyword>
<comment type="caution">
    <text evidence="1">The sequence shown here is derived from an EMBL/GenBank/DDBJ whole genome shotgun (WGS) entry which is preliminary data.</text>
</comment>
<gene>
    <name evidence="1" type="ORF">NPIL_214111</name>
</gene>
<evidence type="ECO:0000313" key="1">
    <source>
        <dbReference type="EMBL" id="GFT51342.1"/>
    </source>
</evidence>
<proteinExistence type="predicted"/>
<reference evidence="1" key="1">
    <citation type="submission" date="2020-08" db="EMBL/GenBank/DDBJ databases">
        <title>Multicomponent nature underlies the extraordinary mechanical properties of spider dragline silk.</title>
        <authorList>
            <person name="Kono N."/>
            <person name="Nakamura H."/>
            <person name="Mori M."/>
            <person name="Yoshida Y."/>
            <person name="Ohtoshi R."/>
            <person name="Malay A.D."/>
            <person name="Moran D.A.P."/>
            <person name="Tomita M."/>
            <person name="Numata K."/>
            <person name="Arakawa K."/>
        </authorList>
    </citation>
    <scope>NUCLEOTIDE SEQUENCE</scope>
</reference>